<protein>
    <recommendedName>
        <fullName evidence="5">YHYH domain-containing protein</fullName>
    </recommendedName>
</protein>
<keyword evidence="2" id="KW-0732">Signal</keyword>
<evidence type="ECO:0000256" key="2">
    <source>
        <dbReference type="SAM" id="SignalP"/>
    </source>
</evidence>
<dbReference type="EMBL" id="MKIE01000008">
    <property type="protein sequence ID" value="OHW61683.1"/>
    <property type="molecule type" value="Genomic_DNA"/>
</dbReference>
<dbReference type="AlphaFoldDB" id="A0A1S1V4W4"/>
<evidence type="ECO:0000313" key="4">
    <source>
        <dbReference type="Proteomes" id="UP000180254"/>
    </source>
</evidence>
<feature type="compositionally biased region" description="Low complexity" evidence="1">
    <location>
        <begin position="68"/>
        <end position="86"/>
    </location>
</feature>
<dbReference type="Proteomes" id="UP000180254">
    <property type="component" value="Unassembled WGS sequence"/>
</dbReference>
<name>A0A1S1V4W4_9FIRM</name>
<reference evidence="3 4" key="1">
    <citation type="submission" date="2016-09" db="EMBL/GenBank/DDBJ databases">
        <title>Genome sequence of Eubacterium angustum.</title>
        <authorList>
            <person name="Poehlein A."/>
            <person name="Daniel R."/>
        </authorList>
    </citation>
    <scope>NUCLEOTIDE SEQUENCE [LARGE SCALE GENOMIC DNA]</scope>
    <source>
        <strain evidence="3 4">DSM 1989</strain>
    </source>
</reference>
<comment type="caution">
    <text evidence="3">The sequence shown here is derived from an EMBL/GenBank/DDBJ whole genome shotgun (WGS) entry which is preliminary data.</text>
</comment>
<proteinExistence type="predicted"/>
<sequence length="232" mass="25658">MKKKRFMKKASLLAVSFALLTSSVAFGHSGRTDSSGGHRDNKNVSGLGYYHYHCGGKPAHLHPNGRCPYSGSSTPSTSGGSNATSPVKISAKVPNTSVKIDGVNINTANAKYPPLLFKDITYIPITFDIVYYLDINYNWTDASNLKFSRTIGLKNTKQFKHMFTDGSSWSGMSAYVTKVNKGIIVNNLWVNNTYPIINYKNINYIPLTYDFVTNLGLSYTWDPVNGFNLISK</sequence>
<gene>
    <name evidence="3" type="ORF">EUAN_18620</name>
</gene>
<organism evidence="3 4">
    <name type="scientific">Andreesenia angusta</name>
    <dbReference type="NCBI Taxonomy" id="39480"/>
    <lineage>
        <taxon>Bacteria</taxon>
        <taxon>Bacillati</taxon>
        <taxon>Bacillota</taxon>
        <taxon>Tissierellia</taxon>
        <taxon>Tissierellales</taxon>
        <taxon>Gottschalkiaceae</taxon>
        <taxon>Andreesenia</taxon>
    </lineage>
</organism>
<keyword evidence="4" id="KW-1185">Reference proteome</keyword>
<evidence type="ECO:0008006" key="5">
    <source>
        <dbReference type="Google" id="ProtNLM"/>
    </source>
</evidence>
<accession>A0A1S1V4W4</accession>
<dbReference type="RefSeq" id="WP_071063912.1">
    <property type="nucleotide sequence ID" value="NZ_MKIE01000008.1"/>
</dbReference>
<feature type="region of interest" description="Disordered" evidence="1">
    <location>
        <begin position="65"/>
        <end position="88"/>
    </location>
</feature>
<dbReference type="InterPro" id="IPR047773">
    <property type="entry name" value="YHYH_dom_bact"/>
</dbReference>
<dbReference type="NCBIfam" id="NF033223">
    <property type="entry name" value="YHYH_alt"/>
    <property type="match status" value="1"/>
</dbReference>
<feature type="signal peptide" evidence="2">
    <location>
        <begin position="1"/>
        <end position="27"/>
    </location>
</feature>
<feature type="chain" id="PRO_5010298584" description="YHYH domain-containing protein" evidence="2">
    <location>
        <begin position="28"/>
        <end position="232"/>
    </location>
</feature>
<evidence type="ECO:0000313" key="3">
    <source>
        <dbReference type="EMBL" id="OHW61683.1"/>
    </source>
</evidence>
<evidence type="ECO:0000256" key="1">
    <source>
        <dbReference type="SAM" id="MobiDB-lite"/>
    </source>
</evidence>
<dbReference type="STRING" id="39480.EUAN_18620"/>